<dbReference type="EMBL" id="KB870809">
    <property type="protein sequence ID" value="EOA25677.1"/>
    <property type="molecule type" value="Genomic_DNA"/>
</dbReference>
<dbReference type="AlphaFoldDB" id="R0FS74"/>
<dbReference type="Gene3D" id="3.90.1320.10">
    <property type="entry name" value="Outer-capsid protein sigma 3, large lobe"/>
    <property type="match status" value="1"/>
</dbReference>
<keyword evidence="3" id="KW-1185">Reference proteome</keyword>
<dbReference type="Pfam" id="PF03080">
    <property type="entry name" value="Neprosin"/>
    <property type="match status" value="1"/>
</dbReference>
<protein>
    <recommendedName>
        <fullName evidence="1">Neprosin PEP catalytic domain-containing protein</fullName>
    </recommendedName>
</protein>
<reference evidence="3" key="1">
    <citation type="journal article" date="2013" name="Nat. Genet.">
        <title>The Capsella rubella genome and the genomic consequences of rapid mating system evolution.</title>
        <authorList>
            <person name="Slotte T."/>
            <person name="Hazzouri K.M."/>
            <person name="Agren J.A."/>
            <person name="Koenig D."/>
            <person name="Maumus F."/>
            <person name="Guo Y.L."/>
            <person name="Steige K."/>
            <person name="Platts A.E."/>
            <person name="Escobar J.S."/>
            <person name="Newman L.K."/>
            <person name="Wang W."/>
            <person name="Mandakova T."/>
            <person name="Vello E."/>
            <person name="Smith L.M."/>
            <person name="Henz S.R."/>
            <person name="Steffen J."/>
            <person name="Takuno S."/>
            <person name="Brandvain Y."/>
            <person name="Coop G."/>
            <person name="Andolfatto P."/>
            <person name="Hu T.T."/>
            <person name="Blanchette M."/>
            <person name="Clark R.M."/>
            <person name="Quesneville H."/>
            <person name="Nordborg M."/>
            <person name="Gaut B.S."/>
            <person name="Lysak M.A."/>
            <person name="Jenkins J."/>
            <person name="Grimwood J."/>
            <person name="Chapman J."/>
            <person name="Prochnik S."/>
            <person name="Shu S."/>
            <person name="Rokhsar D."/>
            <person name="Schmutz J."/>
            <person name="Weigel D."/>
            <person name="Wright S.I."/>
        </authorList>
    </citation>
    <scope>NUCLEOTIDE SEQUENCE [LARGE SCALE GENOMIC DNA]</scope>
    <source>
        <strain evidence="3">cv. Monte Gargano</strain>
    </source>
</reference>
<dbReference type="PANTHER" id="PTHR31589">
    <property type="entry name" value="PROTEIN, PUTATIVE (DUF239)-RELATED-RELATED"/>
    <property type="match status" value="1"/>
</dbReference>
<dbReference type="InterPro" id="IPR004314">
    <property type="entry name" value="Neprosin"/>
</dbReference>
<organism evidence="2 3">
    <name type="scientific">Capsella rubella</name>
    <dbReference type="NCBI Taxonomy" id="81985"/>
    <lineage>
        <taxon>Eukaryota</taxon>
        <taxon>Viridiplantae</taxon>
        <taxon>Streptophyta</taxon>
        <taxon>Embryophyta</taxon>
        <taxon>Tracheophyta</taxon>
        <taxon>Spermatophyta</taxon>
        <taxon>Magnoliopsida</taxon>
        <taxon>eudicotyledons</taxon>
        <taxon>Gunneridae</taxon>
        <taxon>Pentapetalae</taxon>
        <taxon>rosids</taxon>
        <taxon>malvids</taxon>
        <taxon>Brassicales</taxon>
        <taxon>Brassicaceae</taxon>
        <taxon>Camelineae</taxon>
        <taxon>Capsella</taxon>
    </lineage>
</organism>
<evidence type="ECO:0000313" key="3">
    <source>
        <dbReference type="Proteomes" id="UP000029121"/>
    </source>
</evidence>
<gene>
    <name evidence="2" type="ORF">CARUB_v10019036mg</name>
</gene>
<evidence type="ECO:0000259" key="1">
    <source>
        <dbReference type="PROSITE" id="PS52045"/>
    </source>
</evidence>
<dbReference type="PANTHER" id="PTHR31589:SF110">
    <property type="entry name" value="PROTEIN, PUTATIVE (DUF239)-RELATED"/>
    <property type="match status" value="1"/>
</dbReference>
<accession>R0FS74</accession>
<proteinExistence type="predicted"/>
<name>R0FS74_9BRAS</name>
<feature type="domain" description="Neprosin PEP catalytic" evidence="1">
    <location>
        <begin position="1"/>
        <end position="78"/>
    </location>
</feature>
<dbReference type="PROSITE" id="PS52045">
    <property type="entry name" value="NEPROSIN_PEP_CD"/>
    <property type="match status" value="1"/>
</dbReference>
<dbReference type="STRING" id="81985.R0FS74"/>
<feature type="non-terminal residue" evidence="2">
    <location>
        <position position="1"/>
    </location>
</feature>
<dbReference type="Proteomes" id="UP000029121">
    <property type="component" value="Unassembled WGS sequence"/>
</dbReference>
<dbReference type="InterPro" id="IPR053168">
    <property type="entry name" value="Glutamic_endopeptidase"/>
</dbReference>
<evidence type="ECO:0000313" key="2">
    <source>
        <dbReference type="EMBL" id="EOA25677.1"/>
    </source>
</evidence>
<sequence length="78" mass="8999">YVVVRSKSLPKMYGAKATISVWRPSMETRDEFSLAQVWITSGNYLENNLNCIEVGVHVSPSLYQDNKPRLFIYWTVSN</sequence>